<dbReference type="InterPro" id="IPR032427">
    <property type="entry name" value="P22_portal"/>
</dbReference>
<gene>
    <name evidence="1" type="ORF">LCGC14_1764150</name>
</gene>
<evidence type="ECO:0000313" key="1">
    <source>
        <dbReference type="EMBL" id="KKM04447.1"/>
    </source>
</evidence>
<sequence>MTKHNETKEKEKTKGTHDKILQLARERFKIVHTAEQEIRSASLEDLRFAYNVDEGQWDQQTRDERTKDKRPCLTMNKLRKFLSVVANRERENRVAVKAKPVDDQGDVEKAAIFEDLIRQIEYQSGADIIYAETGEQAAAGGFGYWRILTEFTQDSFDQDIFIRGIENPFSVFMDPRRQYCFIRDALTRAEFKAQYPDTPVIDWDQSGIGEEYTLWYETDKVYVVEYFVKEPVTRQLAQIRDGATKEVKIVEMKDGITADELRKEGHEVIKTRSAKGHKVTWYKMTGHEIIESREWPGKEIPVVEVLGDKVNIAGKVYKRSLIRDGKDPQRMYNYWLTSETERQALIPKAPFILEAQEISGYEEMWQEANTKTHPYLLYKSTGQRQRPKRETAPAVSTGSMAMIQIAGNDIKDTLGMYESFIGEQSNERSGRAIKMRQQRGDLGTFHFPDNMSRAIVETGRILIDIIPRIYDTERVLRLRNEEDAERFVTINQTVFDKETQKDVLINDLSVGKYDVQAGIRPYGTRREETVEMILQAMQYAP</sequence>
<comment type="caution">
    <text evidence="1">The sequence shown here is derived from an EMBL/GenBank/DDBJ whole genome shotgun (WGS) entry which is preliminary data.</text>
</comment>
<dbReference type="AlphaFoldDB" id="A0A0F9HMM4"/>
<organism evidence="1">
    <name type="scientific">marine sediment metagenome</name>
    <dbReference type="NCBI Taxonomy" id="412755"/>
    <lineage>
        <taxon>unclassified sequences</taxon>
        <taxon>metagenomes</taxon>
        <taxon>ecological metagenomes</taxon>
    </lineage>
</organism>
<evidence type="ECO:0008006" key="2">
    <source>
        <dbReference type="Google" id="ProtNLM"/>
    </source>
</evidence>
<proteinExistence type="predicted"/>
<name>A0A0F9HMM4_9ZZZZ</name>
<protein>
    <recommendedName>
        <fullName evidence="2">Phage portal protein</fullName>
    </recommendedName>
</protein>
<dbReference type="EMBL" id="LAZR01016451">
    <property type="protein sequence ID" value="KKM04447.1"/>
    <property type="molecule type" value="Genomic_DNA"/>
</dbReference>
<accession>A0A0F9HMM4</accession>
<reference evidence="1" key="1">
    <citation type="journal article" date="2015" name="Nature">
        <title>Complex archaea that bridge the gap between prokaryotes and eukaryotes.</title>
        <authorList>
            <person name="Spang A."/>
            <person name="Saw J.H."/>
            <person name="Jorgensen S.L."/>
            <person name="Zaremba-Niedzwiedzka K."/>
            <person name="Martijn J."/>
            <person name="Lind A.E."/>
            <person name="van Eijk R."/>
            <person name="Schleper C."/>
            <person name="Guy L."/>
            <person name="Ettema T.J."/>
        </authorList>
    </citation>
    <scope>NUCLEOTIDE SEQUENCE</scope>
</reference>
<dbReference type="Pfam" id="PF16510">
    <property type="entry name" value="P22_portal"/>
    <property type="match status" value="1"/>
</dbReference>
<feature type="non-terminal residue" evidence="1">
    <location>
        <position position="541"/>
    </location>
</feature>